<reference evidence="3 4" key="1">
    <citation type="submission" date="2019-08" db="EMBL/GenBank/DDBJ databases">
        <authorList>
            <person name="Alioto T."/>
            <person name="Alioto T."/>
            <person name="Gomez Garrido J."/>
        </authorList>
    </citation>
    <scope>NUCLEOTIDE SEQUENCE [LARGE SCALE GENOMIC DNA]</scope>
</reference>
<gene>
    <name evidence="3" type="ORF">CINCED_3A011336</name>
</gene>
<evidence type="ECO:0000256" key="1">
    <source>
        <dbReference type="SAM" id="MobiDB-lite"/>
    </source>
</evidence>
<dbReference type="OrthoDB" id="6622635at2759"/>
<dbReference type="Proteomes" id="UP000325440">
    <property type="component" value="Unassembled WGS sequence"/>
</dbReference>
<accession>A0A5E4N142</accession>
<keyword evidence="2" id="KW-0732">Signal</keyword>
<sequence length="241" mass="27277">MKTAMLSSVLVTLVASALVVCRAVPVQPPFEDEKAENDSQDINEVGPNEDWKLYNQISKTQSYDSADEEKTKRLMKEIEEFTRLVSTPQPPPPQTYNIADNGPDGTTLENEPETETEHDYASSDWFASTWRTQLQNRNNDGMLGRQEDGDAPDDDEDVGNVEEIIKKIRKDLKKLYKKLKEVVKVVKNWVNSKRGSLMREYNEQFPMSSSASESDGVFVIAEPFIGDTDKSNKYTVPIFAD</sequence>
<protein>
    <submittedName>
        <fullName evidence="3">Uncharacterized protein</fullName>
    </submittedName>
</protein>
<evidence type="ECO:0000313" key="3">
    <source>
        <dbReference type="EMBL" id="VVC37660.1"/>
    </source>
</evidence>
<name>A0A5E4N142_9HEMI</name>
<feature type="chain" id="PRO_5023133111" evidence="2">
    <location>
        <begin position="24"/>
        <end position="241"/>
    </location>
</feature>
<feature type="region of interest" description="Disordered" evidence="1">
    <location>
        <begin position="85"/>
        <end position="122"/>
    </location>
</feature>
<proteinExistence type="predicted"/>
<evidence type="ECO:0000256" key="2">
    <source>
        <dbReference type="SAM" id="SignalP"/>
    </source>
</evidence>
<dbReference type="AlphaFoldDB" id="A0A5E4N142"/>
<organism evidence="3 4">
    <name type="scientific">Cinara cedri</name>
    <dbReference type="NCBI Taxonomy" id="506608"/>
    <lineage>
        <taxon>Eukaryota</taxon>
        <taxon>Metazoa</taxon>
        <taxon>Ecdysozoa</taxon>
        <taxon>Arthropoda</taxon>
        <taxon>Hexapoda</taxon>
        <taxon>Insecta</taxon>
        <taxon>Pterygota</taxon>
        <taxon>Neoptera</taxon>
        <taxon>Paraneoptera</taxon>
        <taxon>Hemiptera</taxon>
        <taxon>Sternorrhyncha</taxon>
        <taxon>Aphidomorpha</taxon>
        <taxon>Aphidoidea</taxon>
        <taxon>Aphididae</taxon>
        <taxon>Lachninae</taxon>
        <taxon>Cinara</taxon>
    </lineage>
</organism>
<feature type="signal peptide" evidence="2">
    <location>
        <begin position="1"/>
        <end position="23"/>
    </location>
</feature>
<keyword evidence="4" id="KW-1185">Reference proteome</keyword>
<evidence type="ECO:0000313" key="4">
    <source>
        <dbReference type="Proteomes" id="UP000325440"/>
    </source>
</evidence>
<dbReference type="EMBL" id="CABPRJ010001452">
    <property type="protein sequence ID" value="VVC37660.1"/>
    <property type="molecule type" value="Genomic_DNA"/>
</dbReference>